<keyword evidence="8" id="KW-0106">Calcium</keyword>
<dbReference type="InterPro" id="IPR033113">
    <property type="entry name" value="PLA2_histidine"/>
</dbReference>
<name>A0AAJ7RWW6_9HYME</name>
<dbReference type="PROSITE" id="PS00118">
    <property type="entry name" value="PA2_HIS"/>
    <property type="match status" value="1"/>
</dbReference>
<sequence length="248" mass="28375">MRRHIMMYAIRIMLLCVVIFSIYEFGKCGTNSKLKETYVSSMEKVIRRLIKSKQKISRGVLTIKDDLKQIALSLLKEDDGTSRDAKQEKNSTTIADILSPLKIEIQAIYPGTYWCGDGNISPNESDLGLFEKTDACCKAHDLCSENIPADGIRDGLKNNGIFTRSACVCDEAFYGCLKEANNIIATKIGTTYFNLLRPQCFKKYYPIINCKIFSRRRIVNDKCEEYNFDTSQPQVMEWFDNPDFFTII</sequence>
<dbReference type="FunFam" id="1.20.90.10:FF:000002">
    <property type="entry name" value="Phospholipase A2 group III"/>
    <property type="match status" value="1"/>
</dbReference>
<keyword evidence="5" id="KW-0964">Secreted</keyword>
<dbReference type="Proteomes" id="UP000694925">
    <property type="component" value="Unplaced"/>
</dbReference>
<evidence type="ECO:0000256" key="1">
    <source>
        <dbReference type="ARBA" id="ARBA00001913"/>
    </source>
</evidence>
<evidence type="ECO:0000256" key="9">
    <source>
        <dbReference type="ARBA" id="ARBA00022963"/>
    </source>
</evidence>
<protein>
    <recommendedName>
        <fullName evidence="4">Phospholipase A2</fullName>
        <ecNumber evidence="3">3.1.1.4</ecNumber>
    </recommendedName>
    <alternativeName>
        <fullName evidence="12">Phosphatidylcholine 2-acylhydrolase</fullName>
    </alternativeName>
</protein>
<feature type="signal peptide" evidence="13">
    <location>
        <begin position="1"/>
        <end position="28"/>
    </location>
</feature>
<evidence type="ECO:0000313" key="16">
    <source>
        <dbReference type="RefSeq" id="XP_026667220.1"/>
    </source>
</evidence>
<evidence type="ECO:0000256" key="10">
    <source>
        <dbReference type="ARBA" id="ARBA00023098"/>
    </source>
</evidence>
<dbReference type="Gene3D" id="1.20.90.10">
    <property type="entry name" value="Phospholipase A2 domain"/>
    <property type="match status" value="1"/>
</dbReference>
<evidence type="ECO:0000256" key="4">
    <source>
        <dbReference type="ARBA" id="ARBA00021721"/>
    </source>
</evidence>
<evidence type="ECO:0000256" key="7">
    <source>
        <dbReference type="ARBA" id="ARBA00022801"/>
    </source>
</evidence>
<dbReference type="InterPro" id="IPR036444">
    <property type="entry name" value="PLipase_A2_dom_sf"/>
</dbReference>
<dbReference type="GeneID" id="108622373"/>
<evidence type="ECO:0000256" key="13">
    <source>
        <dbReference type="SAM" id="SignalP"/>
    </source>
</evidence>
<dbReference type="GO" id="GO:0006644">
    <property type="term" value="P:phospholipid metabolic process"/>
    <property type="evidence" value="ECO:0007669"/>
    <property type="project" value="InterPro"/>
</dbReference>
<dbReference type="Pfam" id="PF05826">
    <property type="entry name" value="Phospholip_A2_2"/>
    <property type="match status" value="1"/>
</dbReference>
<evidence type="ECO:0000256" key="5">
    <source>
        <dbReference type="ARBA" id="ARBA00022525"/>
    </source>
</evidence>
<evidence type="ECO:0000256" key="12">
    <source>
        <dbReference type="ARBA" id="ARBA00029903"/>
    </source>
</evidence>
<evidence type="ECO:0000256" key="2">
    <source>
        <dbReference type="ARBA" id="ARBA00004613"/>
    </source>
</evidence>
<keyword evidence="9" id="KW-0442">Lipid degradation</keyword>
<evidence type="ECO:0000256" key="6">
    <source>
        <dbReference type="ARBA" id="ARBA00022723"/>
    </source>
</evidence>
<evidence type="ECO:0000259" key="14">
    <source>
        <dbReference type="Pfam" id="PF05826"/>
    </source>
</evidence>
<dbReference type="SUPFAM" id="SSF48619">
    <property type="entry name" value="Phospholipase A2, PLA2"/>
    <property type="match status" value="1"/>
</dbReference>
<evidence type="ECO:0000256" key="8">
    <source>
        <dbReference type="ARBA" id="ARBA00022837"/>
    </source>
</evidence>
<dbReference type="AlphaFoldDB" id="A0AAJ7RWW6"/>
<keyword evidence="13" id="KW-0732">Signal</keyword>
<organism evidence="15 16">
    <name type="scientific">Ceratina calcarata</name>
    <dbReference type="NCBI Taxonomy" id="156304"/>
    <lineage>
        <taxon>Eukaryota</taxon>
        <taxon>Metazoa</taxon>
        <taxon>Ecdysozoa</taxon>
        <taxon>Arthropoda</taxon>
        <taxon>Hexapoda</taxon>
        <taxon>Insecta</taxon>
        <taxon>Pterygota</taxon>
        <taxon>Neoptera</taxon>
        <taxon>Endopterygota</taxon>
        <taxon>Hymenoptera</taxon>
        <taxon>Apocrita</taxon>
        <taxon>Aculeata</taxon>
        <taxon>Apoidea</taxon>
        <taxon>Anthophila</taxon>
        <taxon>Apidae</taxon>
        <taxon>Ceratina</taxon>
        <taxon>Zadontomerus</taxon>
    </lineage>
</organism>
<accession>A0AAJ7RWW6</accession>
<feature type="domain" description="Phospholipase A2-like central" evidence="14">
    <location>
        <begin position="108"/>
        <end position="203"/>
    </location>
</feature>
<gene>
    <name evidence="16" type="primary">LOC108622373</name>
</gene>
<dbReference type="PANTHER" id="PTHR12253">
    <property type="entry name" value="RH14732P"/>
    <property type="match status" value="1"/>
</dbReference>
<keyword evidence="10" id="KW-0443">Lipid metabolism</keyword>
<comment type="subcellular location">
    <subcellularLocation>
        <location evidence="2">Secreted</location>
    </subcellularLocation>
</comment>
<keyword evidence="15" id="KW-1185">Reference proteome</keyword>
<dbReference type="GO" id="GO:0046872">
    <property type="term" value="F:metal ion binding"/>
    <property type="evidence" value="ECO:0007669"/>
    <property type="project" value="UniProtKB-KW"/>
</dbReference>
<keyword evidence="7" id="KW-0378">Hydrolase</keyword>
<dbReference type="GO" id="GO:0004623">
    <property type="term" value="F:phospholipase A2 activity"/>
    <property type="evidence" value="ECO:0007669"/>
    <property type="project" value="UniProtKB-EC"/>
</dbReference>
<keyword evidence="11" id="KW-1015">Disulfide bond</keyword>
<keyword evidence="6" id="KW-0479">Metal-binding</keyword>
<evidence type="ECO:0000256" key="3">
    <source>
        <dbReference type="ARBA" id="ARBA00013278"/>
    </source>
</evidence>
<feature type="chain" id="PRO_5042479703" description="Phospholipase A2" evidence="13">
    <location>
        <begin position="29"/>
        <end position="248"/>
    </location>
</feature>
<dbReference type="GO" id="GO:0016042">
    <property type="term" value="P:lipid catabolic process"/>
    <property type="evidence" value="ECO:0007669"/>
    <property type="project" value="UniProtKB-KW"/>
</dbReference>
<evidence type="ECO:0000256" key="11">
    <source>
        <dbReference type="ARBA" id="ARBA00023157"/>
    </source>
</evidence>
<dbReference type="EC" id="3.1.1.4" evidence="3"/>
<dbReference type="RefSeq" id="XP_026667220.1">
    <property type="nucleotide sequence ID" value="XM_026811419.1"/>
</dbReference>
<proteinExistence type="predicted"/>
<reference evidence="16" key="1">
    <citation type="submission" date="2025-08" db="UniProtKB">
        <authorList>
            <consortium name="RefSeq"/>
        </authorList>
    </citation>
    <scope>IDENTIFICATION</scope>
    <source>
        <tissue evidence="16">Whole body</tissue>
    </source>
</reference>
<dbReference type="KEGG" id="ccal:108622373"/>
<comment type="cofactor">
    <cofactor evidence="1">
        <name>Ca(2+)</name>
        <dbReference type="ChEBI" id="CHEBI:29108"/>
    </cofactor>
</comment>
<dbReference type="GO" id="GO:0050482">
    <property type="term" value="P:arachidonate secretion"/>
    <property type="evidence" value="ECO:0007669"/>
    <property type="project" value="InterPro"/>
</dbReference>
<dbReference type="GO" id="GO:0005576">
    <property type="term" value="C:extracellular region"/>
    <property type="evidence" value="ECO:0007669"/>
    <property type="project" value="UniProtKB-SubCell"/>
</dbReference>
<dbReference type="InterPro" id="IPR016090">
    <property type="entry name" value="PLA2-like_dom"/>
</dbReference>
<evidence type="ECO:0000313" key="15">
    <source>
        <dbReference type="Proteomes" id="UP000694925"/>
    </source>
</evidence>